<dbReference type="EMBL" id="OC875796">
    <property type="protein sequence ID" value="CAD7638700.1"/>
    <property type="molecule type" value="Genomic_DNA"/>
</dbReference>
<accession>A0A7R9LBP7</accession>
<feature type="coiled-coil region" evidence="1">
    <location>
        <begin position="190"/>
        <end position="249"/>
    </location>
</feature>
<dbReference type="OrthoDB" id="6513486at2759"/>
<dbReference type="PANTHER" id="PTHR18939:SF4">
    <property type="entry name" value="RIBOSOME-BINDING PROTEIN 1"/>
    <property type="match status" value="1"/>
</dbReference>
<dbReference type="EMBL" id="CAJPIZ010021221">
    <property type="protein sequence ID" value="CAG2117546.1"/>
    <property type="molecule type" value="Genomic_DNA"/>
</dbReference>
<dbReference type="InterPro" id="IPR040248">
    <property type="entry name" value="RRBP1"/>
</dbReference>
<feature type="coiled-coil region" evidence="1">
    <location>
        <begin position="57"/>
        <end position="144"/>
    </location>
</feature>
<evidence type="ECO:0000256" key="1">
    <source>
        <dbReference type="SAM" id="Coils"/>
    </source>
</evidence>
<evidence type="ECO:0000313" key="2">
    <source>
        <dbReference type="EMBL" id="CAD7638700.1"/>
    </source>
</evidence>
<dbReference type="PANTHER" id="PTHR18939">
    <property type="entry name" value="RIBOSOME BINDING PROTEIN-1"/>
    <property type="match status" value="1"/>
</dbReference>
<sequence>MVKCLLHRNGREVSAKSIIESVKTVILNNEEIQLLTDILLNKQSDGSTEWRKKNDPLAVLKKQLQEKEVALEKTLKNLSTAVQKTRELRNELEVEKSSQLNSREKSQQMQHEIQALHLKLQQSYESQRNEMNAMQKQLQQIQVKLSDERSHAIRLQEDNSRLQQLMKSDQHVKHEVDQLRTERTQYEMRMSASQKSNEELLRKTQQLENRIKSMSDSRQKDETTYQMHIKDVSQELQKCETQRNVLVEELSHKTNKCNAIESENIQFIQRFKELEETKNSEIKVLID</sequence>
<organism evidence="2">
    <name type="scientific">Medioppia subpectinata</name>
    <dbReference type="NCBI Taxonomy" id="1979941"/>
    <lineage>
        <taxon>Eukaryota</taxon>
        <taxon>Metazoa</taxon>
        <taxon>Ecdysozoa</taxon>
        <taxon>Arthropoda</taxon>
        <taxon>Chelicerata</taxon>
        <taxon>Arachnida</taxon>
        <taxon>Acari</taxon>
        <taxon>Acariformes</taxon>
        <taxon>Sarcoptiformes</taxon>
        <taxon>Oribatida</taxon>
        <taxon>Brachypylina</taxon>
        <taxon>Oppioidea</taxon>
        <taxon>Oppiidae</taxon>
        <taxon>Medioppia</taxon>
    </lineage>
</organism>
<evidence type="ECO:0000313" key="3">
    <source>
        <dbReference type="Proteomes" id="UP000759131"/>
    </source>
</evidence>
<gene>
    <name evidence="2" type="ORF">OSB1V03_LOCUS17499</name>
</gene>
<reference evidence="2" key="1">
    <citation type="submission" date="2020-11" db="EMBL/GenBank/DDBJ databases">
        <authorList>
            <person name="Tran Van P."/>
        </authorList>
    </citation>
    <scope>NUCLEOTIDE SEQUENCE</scope>
</reference>
<keyword evidence="3" id="KW-1185">Reference proteome</keyword>
<dbReference type="Proteomes" id="UP000759131">
    <property type="component" value="Unassembled WGS sequence"/>
</dbReference>
<feature type="non-terminal residue" evidence="2">
    <location>
        <position position="287"/>
    </location>
</feature>
<dbReference type="AlphaFoldDB" id="A0A7R9LBP7"/>
<protein>
    <submittedName>
        <fullName evidence="2">Uncharacterized protein</fullName>
    </submittedName>
</protein>
<proteinExistence type="predicted"/>
<name>A0A7R9LBP7_9ACAR</name>
<keyword evidence="1" id="KW-0175">Coiled coil</keyword>
<dbReference type="GO" id="GO:0005789">
    <property type="term" value="C:endoplasmic reticulum membrane"/>
    <property type="evidence" value="ECO:0007669"/>
    <property type="project" value="TreeGrafter"/>
</dbReference>